<proteinExistence type="predicted"/>
<dbReference type="SUPFAM" id="SSF56112">
    <property type="entry name" value="Protein kinase-like (PK-like)"/>
    <property type="match status" value="1"/>
</dbReference>
<dbReference type="EMBL" id="KZ513679">
    <property type="protein sequence ID" value="PKU30948.1"/>
    <property type="molecule type" value="Genomic_DNA"/>
</dbReference>
<evidence type="ECO:0000256" key="1">
    <source>
        <dbReference type="SAM" id="MobiDB-lite"/>
    </source>
</evidence>
<dbReference type="InterPro" id="IPR011009">
    <property type="entry name" value="Kinase-like_dom_sf"/>
</dbReference>
<evidence type="ECO:0000313" key="4">
    <source>
        <dbReference type="Proteomes" id="UP000233556"/>
    </source>
</evidence>
<keyword evidence="3" id="KW-0808">Transferase</keyword>
<feature type="compositionally biased region" description="Polar residues" evidence="1">
    <location>
        <begin position="41"/>
        <end position="50"/>
    </location>
</feature>
<dbReference type="OrthoDB" id="275301at2759"/>
<name>A0A2I0TAW8_LIMLA</name>
<protein>
    <submittedName>
        <fullName evidence="3">Mitogen-activated protein kinase kinase kinase 3-like isoform x1</fullName>
    </submittedName>
</protein>
<evidence type="ECO:0000259" key="2">
    <source>
        <dbReference type="PROSITE" id="PS50011"/>
    </source>
</evidence>
<organism evidence="3 4">
    <name type="scientific">Limosa lapponica baueri</name>
    <dbReference type="NCBI Taxonomy" id="1758121"/>
    <lineage>
        <taxon>Eukaryota</taxon>
        <taxon>Metazoa</taxon>
        <taxon>Chordata</taxon>
        <taxon>Craniata</taxon>
        <taxon>Vertebrata</taxon>
        <taxon>Euteleostomi</taxon>
        <taxon>Archelosauria</taxon>
        <taxon>Archosauria</taxon>
        <taxon>Dinosauria</taxon>
        <taxon>Saurischia</taxon>
        <taxon>Theropoda</taxon>
        <taxon>Coelurosauria</taxon>
        <taxon>Aves</taxon>
        <taxon>Neognathae</taxon>
        <taxon>Neoaves</taxon>
        <taxon>Charadriiformes</taxon>
        <taxon>Scolopacidae</taxon>
        <taxon>Limosa</taxon>
    </lineage>
</organism>
<dbReference type="AlphaFoldDB" id="A0A2I0TAW8"/>
<keyword evidence="4" id="KW-1185">Reference proteome</keyword>
<sequence length="231" mass="25919">MSSPGLFPTSLKEAVMWSREEMPRGSLHTGRSSPPPGSVPEEQQQIARQGSYTSINSEGEFIPETMDQNHHAVGGLLPFSGRRTFPRSYFPQENLFQLVPSSRTKSFNGDSKLSTLQYDEYRPKWWNNCEKSLQVFNTSPTKARNSLQAPVNWRLGKLLGRGAFGEVYLCYDADTGRELSVKQVPFDPDSQETSKPTWMLEVDLGMTSLVEPQICFWFIPAKAGHSIPALA</sequence>
<keyword evidence="3" id="KW-0418">Kinase</keyword>
<gene>
    <name evidence="3" type="ORF">llap_18748</name>
</gene>
<dbReference type="Gene3D" id="1.10.510.10">
    <property type="entry name" value="Transferase(Phosphotransferase) domain 1"/>
    <property type="match status" value="1"/>
</dbReference>
<dbReference type="GO" id="GO:0004672">
    <property type="term" value="F:protein kinase activity"/>
    <property type="evidence" value="ECO:0007669"/>
    <property type="project" value="InterPro"/>
</dbReference>
<accession>A0A2I0TAW8</accession>
<feature type="domain" description="Protein kinase" evidence="2">
    <location>
        <begin position="153"/>
        <end position="231"/>
    </location>
</feature>
<dbReference type="InterPro" id="IPR000719">
    <property type="entry name" value="Prot_kinase_dom"/>
</dbReference>
<dbReference type="GO" id="GO:0005524">
    <property type="term" value="F:ATP binding"/>
    <property type="evidence" value="ECO:0007669"/>
    <property type="project" value="InterPro"/>
</dbReference>
<reference evidence="4" key="1">
    <citation type="submission" date="2017-11" db="EMBL/GenBank/DDBJ databases">
        <authorList>
            <person name="Lima N.C."/>
            <person name="Parody-Merino A.M."/>
            <person name="Battley P.F."/>
            <person name="Fidler A.E."/>
            <person name="Prosdocimi F."/>
        </authorList>
    </citation>
    <scope>NUCLEOTIDE SEQUENCE [LARGE SCALE GENOMIC DNA]</scope>
</reference>
<reference evidence="4" key="2">
    <citation type="submission" date="2017-12" db="EMBL/GenBank/DDBJ databases">
        <title>Genome sequence of the Bar-tailed Godwit (Limosa lapponica baueri).</title>
        <authorList>
            <person name="Lima N.C.B."/>
            <person name="Parody-Merino A.M."/>
            <person name="Battley P.F."/>
            <person name="Fidler A.E."/>
            <person name="Prosdocimi F."/>
        </authorList>
    </citation>
    <scope>NUCLEOTIDE SEQUENCE [LARGE SCALE GENOMIC DNA]</scope>
</reference>
<dbReference type="Proteomes" id="UP000233556">
    <property type="component" value="Unassembled WGS sequence"/>
</dbReference>
<dbReference type="PROSITE" id="PS50011">
    <property type="entry name" value="PROTEIN_KINASE_DOM"/>
    <property type="match status" value="1"/>
</dbReference>
<evidence type="ECO:0000313" key="3">
    <source>
        <dbReference type="EMBL" id="PKU30948.1"/>
    </source>
</evidence>
<feature type="region of interest" description="Disordered" evidence="1">
    <location>
        <begin position="15"/>
        <end position="50"/>
    </location>
</feature>